<dbReference type="InterPro" id="IPR008948">
    <property type="entry name" value="L-Aspartase-like"/>
</dbReference>
<gene>
    <name evidence="7" type="ORF">C8J48_1425</name>
</gene>
<dbReference type="Gene3D" id="1.10.275.10">
    <property type="entry name" value="Fumarase/aspartase (N-terminal domain)"/>
    <property type="match status" value="1"/>
</dbReference>
<keyword evidence="8" id="KW-1185">Reference proteome</keyword>
<dbReference type="PRINTS" id="PR00149">
    <property type="entry name" value="FUMRATELYASE"/>
</dbReference>
<evidence type="ECO:0000256" key="2">
    <source>
        <dbReference type="ARBA" id="ARBA00012338"/>
    </source>
</evidence>
<dbReference type="Gene3D" id="1.10.40.30">
    <property type="entry name" value="Fumarase/aspartase (C-terminal domain)"/>
    <property type="match status" value="1"/>
</dbReference>
<dbReference type="OrthoDB" id="9768878at2"/>
<dbReference type="Proteomes" id="UP000241639">
    <property type="component" value="Unassembled WGS sequence"/>
</dbReference>
<organism evidence="7 8">
    <name type="scientific">Desmospora activa DSM 45169</name>
    <dbReference type="NCBI Taxonomy" id="1121389"/>
    <lineage>
        <taxon>Bacteria</taxon>
        <taxon>Bacillati</taxon>
        <taxon>Bacillota</taxon>
        <taxon>Bacilli</taxon>
        <taxon>Bacillales</taxon>
        <taxon>Thermoactinomycetaceae</taxon>
        <taxon>Desmospora</taxon>
    </lineage>
</organism>
<evidence type="ECO:0000256" key="1">
    <source>
        <dbReference type="ARBA" id="ARBA00004941"/>
    </source>
</evidence>
<keyword evidence="5 7" id="KW-0456">Lyase</keyword>
<evidence type="ECO:0000256" key="5">
    <source>
        <dbReference type="ARBA" id="ARBA00023239"/>
    </source>
</evidence>
<dbReference type="GO" id="GO:0042450">
    <property type="term" value="P:L-arginine biosynthetic process via ornithine"/>
    <property type="evidence" value="ECO:0007669"/>
    <property type="project" value="InterPro"/>
</dbReference>
<accession>A0A2T4ZAB0</accession>
<sequence>MDSGVDFKGLTGRIKESPHNAWREEVLNPQLRYEARHLLPYYLWIEKALLVEHQRLGLINRNEVVDIHSAIDQLHPDEVLKQAEAHLSDMAFTIEGMITANLPQPVIAWHVDRSRNDYQATAQMMHIRDSLFDIAAQLSELVRVTLHLTEKHVDTVMPGYTHHQAAQVISPAFYLTAFLEFLIQTSRRLLSVYNEGNGCPLGSGAMAGQELAWDRDRLAEYLGFSYPVHNALSGVASREWILRISGEISIFATSLSRFLTDFTQWGSNEYGFIDLPDELSGISSSMPQKKNFPILERIRGRTSHLISIHMGMIVAQRNTPYSNLVEVSKEAGAPIPSLFQTMKSLLRLLTVFMSHLRFQEKRMRQACEKEFLGGFSLANALTLEAGIPYRTAQVIVGKVIVSSINKGLIPADMKAKDVGEVCMEYGYKVSISDDWVQSYFDVDQNLLRKRSLGSTHPEQVREMVNRFQQVFVQLENDWSQYQIEQQKAKRTLDNILKD</sequence>
<dbReference type="EC" id="4.3.2.1" evidence="2"/>
<dbReference type="InterPro" id="IPR009049">
    <property type="entry name" value="Argininosuccinate_lyase"/>
</dbReference>
<dbReference type="GO" id="GO:0004056">
    <property type="term" value="F:argininosuccinate lyase activity"/>
    <property type="evidence" value="ECO:0007669"/>
    <property type="project" value="UniProtKB-EC"/>
</dbReference>
<evidence type="ECO:0000259" key="6">
    <source>
        <dbReference type="Pfam" id="PF00206"/>
    </source>
</evidence>
<dbReference type="AlphaFoldDB" id="A0A2T4ZAB0"/>
<evidence type="ECO:0000313" key="8">
    <source>
        <dbReference type="Proteomes" id="UP000241639"/>
    </source>
</evidence>
<keyword evidence="4" id="KW-0028">Amino-acid biosynthesis</keyword>
<comment type="caution">
    <text evidence="7">The sequence shown here is derived from an EMBL/GenBank/DDBJ whole genome shotgun (WGS) entry which is preliminary data.</text>
</comment>
<dbReference type="InterPro" id="IPR000362">
    <property type="entry name" value="Fumarate_lyase_fam"/>
</dbReference>
<dbReference type="RefSeq" id="WP_107725582.1">
    <property type="nucleotide sequence ID" value="NZ_PZZP01000001.1"/>
</dbReference>
<comment type="pathway">
    <text evidence="1">Amino-acid biosynthesis; L-arginine biosynthesis; L-arginine from L-ornithine and carbamoyl phosphate: step 3/3.</text>
</comment>
<dbReference type="InterPro" id="IPR024083">
    <property type="entry name" value="Fumarase/histidase_N"/>
</dbReference>
<dbReference type="Gene3D" id="1.20.200.10">
    <property type="entry name" value="Fumarase/aspartase (Central domain)"/>
    <property type="match status" value="1"/>
</dbReference>
<dbReference type="UniPathway" id="UPA00068">
    <property type="reaction ID" value="UER00114"/>
</dbReference>
<dbReference type="GO" id="GO:0005829">
    <property type="term" value="C:cytosol"/>
    <property type="evidence" value="ECO:0007669"/>
    <property type="project" value="TreeGrafter"/>
</dbReference>
<evidence type="ECO:0000313" key="7">
    <source>
        <dbReference type="EMBL" id="PTM58831.1"/>
    </source>
</evidence>
<dbReference type="EMBL" id="PZZP01000001">
    <property type="protein sequence ID" value="PTM58831.1"/>
    <property type="molecule type" value="Genomic_DNA"/>
</dbReference>
<dbReference type="InterPro" id="IPR022761">
    <property type="entry name" value="Fumarate_lyase_N"/>
</dbReference>
<dbReference type="PANTHER" id="PTHR43814:SF1">
    <property type="entry name" value="ARGININOSUCCINATE LYASE"/>
    <property type="match status" value="1"/>
</dbReference>
<feature type="domain" description="Fumarate lyase N-terminal" evidence="6">
    <location>
        <begin position="102"/>
        <end position="300"/>
    </location>
</feature>
<evidence type="ECO:0000256" key="4">
    <source>
        <dbReference type="ARBA" id="ARBA00022605"/>
    </source>
</evidence>
<proteinExistence type="predicted"/>
<dbReference type="PRINTS" id="PR00145">
    <property type="entry name" value="ARGSUCLYASE"/>
</dbReference>
<dbReference type="PANTHER" id="PTHR43814">
    <property type="entry name" value="ARGININOSUCCINATE LYASE"/>
    <property type="match status" value="1"/>
</dbReference>
<keyword evidence="3" id="KW-0055">Arginine biosynthesis</keyword>
<dbReference type="SUPFAM" id="SSF48557">
    <property type="entry name" value="L-aspartase-like"/>
    <property type="match status" value="1"/>
</dbReference>
<name>A0A2T4ZAB0_9BACL</name>
<dbReference type="Pfam" id="PF00206">
    <property type="entry name" value="Lyase_1"/>
    <property type="match status" value="1"/>
</dbReference>
<reference evidence="7 8" key="1">
    <citation type="submission" date="2018-04" db="EMBL/GenBank/DDBJ databases">
        <title>Genomic Encyclopedia of Archaeal and Bacterial Type Strains, Phase II (KMG-II): from individual species to whole genera.</title>
        <authorList>
            <person name="Goeker M."/>
        </authorList>
    </citation>
    <scope>NUCLEOTIDE SEQUENCE [LARGE SCALE GENOMIC DNA]</scope>
    <source>
        <strain evidence="7 8">DSM 45169</strain>
    </source>
</reference>
<protein>
    <recommendedName>
        <fullName evidence="2">argininosuccinate lyase</fullName>
        <ecNumber evidence="2">4.3.2.1</ecNumber>
    </recommendedName>
</protein>
<evidence type="ECO:0000256" key="3">
    <source>
        <dbReference type="ARBA" id="ARBA00022571"/>
    </source>
</evidence>